<reference evidence="3" key="2">
    <citation type="submission" date="2020-09" db="EMBL/GenBank/DDBJ databases">
        <authorList>
            <person name="Sun Q."/>
            <person name="Ohkuma M."/>
        </authorList>
    </citation>
    <scope>NUCLEOTIDE SEQUENCE</scope>
    <source>
        <strain evidence="3">JCM 4386</strain>
    </source>
</reference>
<protein>
    <recommendedName>
        <fullName evidence="5">Aldehyde dehydrogenase family protein</fullName>
    </recommendedName>
</protein>
<feature type="region of interest" description="Disordered" evidence="2">
    <location>
        <begin position="1"/>
        <end position="45"/>
    </location>
</feature>
<evidence type="ECO:0000256" key="2">
    <source>
        <dbReference type="SAM" id="MobiDB-lite"/>
    </source>
</evidence>
<dbReference type="SUPFAM" id="SSF53720">
    <property type="entry name" value="ALDH-like"/>
    <property type="match status" value="1"/>
</dbReference>
<sequence>MRQSAGSDAAAGGIDRSARSLRHLVAGQGRTGDADELLDDPPARPRESVAVGRLAQEHDLDQDVTAARDAFPRWAAAPHHGRGRTRDRAADVLDANDEVRGARGRAARDFFTRTKTLCVRPSQRRDR</sequence>
<dbReference type="GO" id="GO:0016491">
    <property type="term" value="F:oxidoreductase activity"/>
    <property type="evidence" value="ECO:0007669"/>
    <property type="project" value="UniProtKB-KW"/>
</dbReference>
<name>A0A918G7B5_9ACTN</name>
<dbReference type="EMBL" id="BMTL01000036">
    <property type="protein sequence ID" value="GGS19342.1"/>
    <property type="molecule type" value="Genomic_DNA"/>
</dbReference>
<evidence type="ECO:0000313" key="3">
    <source>
        <dbReference type="EMBL" id="GGS19342.1"/>
    </source>
</evidence>
<dbReference type="InterPro" id="IPR016162">
    <property type="entry name" value="Ald_DH_N"/>
</dbReference>
<dbReference type="Proteomes" id="UP000606194">
    <property type="component" value="Unassembled WGS sequence"/>
</dbReference>
<keyword evidence="1" id="KW-0560">Oxidoreductase</keyword>
<proteinExistence type="predicted"/>
<evidence type="ECO:0008006" key="5">
    <source>
        <dbReference type="Google" id="ProtNLM"/>
    </source>
</evidence>
<dbReference type="Gene3D" id="3.40.605.10">
    <property type="entry name" value="Aldehyde Dehydrogenase, Chain A, domain 1"/>
    <property type="match status" value="1"/>
</dbReference>
<dbReference type="AlphaFoldDB" id="A0A918G7B5"/>
<dbReference type="InterPro" id="IPR016161">
    <property type="entry name" value="Ald_DH/histidinol_DH"/>
</dbReference>
<accession>A0A918G7B5</accession>
<organism evidence="3 4">
    <name type="scientific">Streptomyces humidus</name>
    <dbReference type="NCBI Taxonomy" id="52259"/>
    <lineage>
        <taxon>Bacteria</taxon>
        <taxon>Bacillati</taxon>
        <taxon>Actinomycetota</taxon>
        <taxon>Actinomycetes</taxon>
        <taxon>Kitasatosporales</taxon>
        <taxon>Streptomycetaceae</taxon>
        <taxon>Streptomyces</taxon>
    </lineage>
</organism>
<comment type="caution">
    <text evidence="3">The sequence shown here is derived from an EMBL/GenBank/DDBJ whole genome shotgun (WGS) entry which is preliminary data.</text>
</comment>
<reference evidence="3" key="1">
    <citation type="journal article" date="2014" name="Int. J. Syst. Evol. Microbiol.">
        <title>Complete genome sequence of Corynebacterium casei LMG S-19264T (=DSM 44701T), isolated from a smear-ripened cheese.</title>
        <authorList>
            <consortium name="US DOE Joint Genome Institute (JGI-PGF)"/>
            <person name="Walter F."/>
            <person name="Albersmeier A."/>
            <person name="Kalinowski J."/>
            <person name="Ruckert C."/>
        </authorList>
    </citation>
    <scope>NUCLEOTIDE SEQUENCE</scope>
    <source>
        <strain evidence="3">JCM 4386</strain>
    </source>
</reference>
<keyword evidence="4" id="KW-1185">Reference proteome</keyword>
<evidence type="ECO:0000313" key="4">
    <source>
        <dbReference type="Proteomes" id="UP000606194"/>
    </source>
</evidence>
<feature type="compositionally biased region" description="Low complexity" evidence="2">
    <location>
        <begin position="1"/>
        <end position="15"/>
    </location>
</feature>
<dbReference type="RefSeq" id="WP_190153190.1">
    <property type="nucleotide sequence ID" value="NZ_BMTL01000036.1"/>
</dbReference>
<evidence type="ECO:0000256" key="1">
    <source>
        <dbReference type="ARBA" id="ARBA00023002"/>
    </source>
</evidence>
<gene>
    <name evidence="3" type="ORF">GCM10010269_67960</name>
</gene>